<dbReference type="Pfam" id="PF13560">
    <property type="entry name" value="HTH_31"/>
    <property type="match status" value="1"/>
</dbReference>
<dbReference type="Pfam" id="PF19054">
    <property type="entry name" value="DUF5753"/>
    <property type="match status" value="1"/>
</dbReference>
<name>A0ABX0C8I3_9PSEU</name>
<dbReference type="SUPFAM" id="SSF47413">
    <property type="entry name" value="lambda repressor-like DNA-binding domains"/>
    <property type="match status" value="1"/>
</dbReference>
<dbReference type="EMBL" id="JAAGNC010000189">
    <property type="protein sequence ID" value="NEC61270.1"/>
    <property type="molecule type" value="Genomic_DNA"/>
</dbReference>
<evidence type="ECO:0000313" key="2">
    <source>
        <dbReference type="EMBL" id="NEC61270.1"/>
    </source>
</evidence>
<evidence type="ECO:0000259" key="1">
    <source>
        <dbReference type="PROSITE" id="PS50943"/>
    </source>
</evidence>
<dbReference type="InterPro" id="IPR010982">
    <property type="entry name" value="Lambda_DNA-bd_dom_sf"/>
</dbReference>
<gene>
    <name evidence="2" type="ORF">G3I59_38135</name>
</gene>
<dbReference type="CDD" id="cd00093">
    <property type="entry name" value="HTH_XRE"/>
    <property type="match status" value="1"/>
</dbReference>
<organism evidence="2 3">
    <name type="scientific">Amycolatopsis rubida</name>
    <dbReference type="NCBI Taxonomy" id="112413"/>
    <lineage>
        <taxon>Bacteria</taxon>
        <taxon>Bacillati</taxon>
        <taxon>Actinomycetota</taxon>
        <taxon>Actinomycetes</taxon>
        <taxon>Pseudonocardiales</taxon>
        <taxon>Pseudonocardiaceae</taxon>
        <taxon>Amycolatopsis</taxon>
    </lineage>
</organism>
<keyword evidence="3" id="KW-1185">Reference proteome</keyword>
<sequence>MKPSKGPMAVSTRVTLLGAALRAARERASWGLNELARRIGVRPARLSSWELGLRAAPVIDVAYILGTLGVEGADKRRILALARMTASEVVILGQHHDYDRYAMLADCGTTATSVADWHPLFIPDLLQHGDYAREALIAAGRSEAEVHFVGELGAEHRELIQSKPLTAYVGEVAFAHMTGSFETVSRQFGFLANLAAPISTVTVRIVPAGTGRHPGLMGAFTLYRTNSGPVVHLPSHGAAVFMPDDGNYSDVLEELDNVALSNMDSRVLMGKYAAKHRTSLRRSA</sequence>
<accession>A0ABX0C8I3</accession>
<comment type="caution">
    <text evidence="2">The sequence shown here is derived from an EMBL/GenBank/DDBJ whole genome shotgun (WGS) entry which is preliminary data.</text>
</comment>
<reference evidence="2 3" key="1">
    <citation type="submission" date="2020-01" db="EMBL/GenBank/DDBJ databases">
        <title>Insect and environment-associated Actinomycetes.</title>
        <authorList>
            <person name="Currrie C."/>
            <person name="Chevrette M."/>
            <person name="Carlson C."/>
            <person name="Stubbendieck R."/>
            <person name="Wendt-Pienkowski E."/>
        </authorList>
    </citation>
    <scope>NUCLEOTIDE SEQUENCE [LARGE SCALE GENOMIC DNA]</scope>
    <source>
        <strain evidence="2 3">SID8386</strain>
    </source>
</reference>
<feature type="domain" description="HTH cro/C1-type" evidence="1">
    <location>
        <begin position="21"/>
        <end position="65"/>
    </location>
</feature>
<dbReference type="Gene3D" id="1.10.260.40">
    <property type="entry name" value="lambda repressor-like DNA-binding domains"/>
    <property type="match status" value="1"/>
</dbReference>
<protein>
    <submittedName>
        <fullName evidence="2">Helix-turn-helix domain-containing protein</fullName>
    </submittedName>
</protein>
<dbReference type="InterPro" id="IPR043917">
    <property type="entry name" value="DUF5753"/>
</dbReference>
<dbReference type="PROSITE" id="PS50943">
    <property type="entry name" value="HTH_CROC1"/>
    <property type="match status" value="1"/>
</dbReference>
<evidence type="ECO:0000313" key="3">
    <source>
        <dbReference type="Proteomes" id="UP000470404"/>
    </source>
</evidence>
<dbReference type="InterPro" id="IPR001387">
    <property type="entry name" value="Cro/C1-type_HTH"/>
</dbReference>
<dbReference type="Proteomes" id="UP000470404">
    <property type="component" value="Unassembled WGS sequence"/>
</dbReference>
<proteinExistence type="predicted"/>
<dbReference type="RefSeq" id="WP_107648882.1">
    <property type="nucleotide sequence ID" value="NZ_JAAGNC010000189.1"/>
</dbReference>
<dbReference type="SMART" id="SM00530">
    <property type="entry name" value="HTH_XRE"/>
    <property type="match status" value="1"/>
</dbReference>